<dbReference type="Pfam" id="PF10551">
    <property type="entry name" value="MULE"/>
    <property type="match status" value="1"/>
</dbReference>
<dbReference type="PANTHER" id="PTHR31973:SF187">
    <property type="entry name" value="MUTATOR TRANSPOSASE MUDRA PROTEIN"/>
    <property type="match status" value="1"/>
</dbReference>
<dbReference type="AlphaFoldDB" id="A0AAD9WXA2"/>
<feature type="domain" description="MULE transposase" evidence="1">
    <location>
        <begin position="1"/>
        <end position="60"/>
    </location>
</feature>
<dbReference type="EMBL" id="JANJYI010000006">
    <property type="protein sequence ID" value="KAK2645978.1"/>
    <property type="molecule type" value="Genomic_DNA"/>
</dbReference>
<evidence type="ECO:0000259" key="1">
    <source>
        <dbReference type="Pfam" id="PF10551"/>
    </source>
</evidence>
<name>A0AAD9WXA2_9ROSI</name>
<keyword evidence="3" id="KW-1185">Reference proteome</keyword>
<dbReference type="Proteomes" id="UP001280121">
    <property type="component" value="Unassembled WGS sequence"/>
</dbReference>
<proteinExistence type="predicted"/>
<reference evidence="2" key="1">
    <citation type="journal article" date="2023" name="Plant J.">
        <title>Genome sequences and population genomics provide insights into the demographic history, inbreeding, and mutation load of two 'living fossil' tree species of Dipteronia.</title>
        <authorList>
            <person name="Feng Y."/>
            <person name="Comes H.P."/>
            <person name="Chen J."/>
            <person name="Zhu S."/>
            <person name="Lu R."/>
            <person name="Zhang X."/>
            <person name="Li P."/>
            <person name="Qiu J."/>
            <person name="Olsen K.M."/>
            <person name="Qiu Y."/>
        </authorList>
    </citation>
    <scope>NUCLEOTIDE SEQUENCE</scope>
    <source>
        <strain evidence="2">KIB01</strain>
    </source>
</reference>
<evidence type="ECO:0000313" key="3">
    <source>
        <dbReference type="Proteomes" id="UP001280121"/>
    </source>
</evidence>
<feature type="non-terminal residue" evidence="2">
    <location>
        <position position="70"/>
    </location>
</feature>
<comment type="caution">
    <text evidence="2">The sequence shown here is derived from an EMBL/GenBank/DDBJ whole genome shotgun (WGS) entry which is preliminary data.</text>
</comment>
<gene>
    <name evidence="2" type="ORF">Ddye_021173</name>
</gene>
<evidence type="ECO:0000313" key="2">
    <source>
        <dbReference type="EMBL" id="KAK2645978.1"/>
    </source>
</evidence>
<organism evidence="2 3">
    <name type="scientific">Dipteronia dyeriana</name>
    <dbReference type="NCBI Taxonomy" id="168575"/>
    <lineage>
        <taxon>Eukaryota</taxon>
        <taxon>Viridiplantae</taxon>
        <taxon>Streptophyta</taxon>
        <taxon>Embryophyta</taxon>
        <taxon>Tracheophyta</taxon>
        <taxon>Spermatophyta</taxon>
        <taxon>Magnoliopsida</taxon>
        <taxon>eudicotyledons</taxon>
        <taxon>Gunneridae</taxon>
        <taxon>Pentapetalae</taxon>
        <taxon>rosids</taxon>
        <taxon>malvids</taxon>
        <taxon>Sapindales</taxon>
        <taxon>Sapindaceae</taxon>
        <taxon>Hippocastanoideae</taxon>
        <taxon>Acereae</taxon>
        <taxon>Dipteronia</taxon>
    </lineage>
</organism>
<sequence length="70" mass="7934">MFVATAHDGSEQLYPIAFGYVDSENNLSWEWVLDCLKGGLDHIDDLVFISDRHAIIEAGIFQCNPYDMLL</sequence>
<accession>A0AAD9WXA2</accession>
<dbReference type="InterPro" id="IPR018289">
    <property type="entry name" value="MULE_transposase_dom"/>
</dbReference>
<protein>
    <recommendedName>
        <fullName evidence="1">MULE transposase domain-containing protein</fullName>
    </recommendedName>
</protein>
<dbReference type="PANTHER" id="PTHR31973">
    <property type="entry name" value="POLYPROTEIN, PUTATIVE-RELATED"/>
    <property type="match status" value="1"/>
</dbReference>